<feature type="transmembrane region" description="Helical" evidence="3">
    <location>
        <begin position="93"/>
        <end position="112"/>
    </location>
</feature>
<dbReference type="GO" id="GO:0005886">
    <property type="term" value="C:plasma membrane"/>
    <property type="evidence" value="ECO:0007669"/>
    <property type="project" value="TreeGrafter"/>
</dbReference>
<evidence type="ECO:0000256" key="1">
    <source>
        <dbReference type="ARBA" id="ARBA00012528"/>
    </source>
</evidence>
<dbReference type="Proteomes" id="UP000011134">
    <property type="component" value="Unassembled WGS sequence"/>
</dbReference>
<dbReference type="SUPFAM" id="SSF55073">
    <property type="entry name" value="Nucleotide cyclase"/>
    <property type="match status" value="1"/>
</dbReference>
<dbReference type="PROSITE" id="PS50887">
    <property type="entry name" value="GGDEF"/>
    <property type="match status" value="1"/>
</dbReference>
<evidence type="ECO:0000259" key="4">
    <source>
        <dbReference type="PROSITE" id="PS50887"/>
    </source>
</evidence>
<dbReference type="OrthoDB" id="9812260at2"/>
<keyword evidence="3" id="KW-0812">Transmembrane</keyword>
<dbReference type="EC" id="2.7.7.65" evidence="1"/>
<dbReference type="CDD" id="cd01949">
    <property type="entry name" value="GGDEF"/>
    <property type="match status" value="1"/>
</dbReference>
<name>L8JAS9_9GAMM</name>
<gene>
    <name evidence="5" type="ORF">C942_00983</name>
</gene>
<sequence length="422" mass="47979">MLTLQTLKYKVLLLLPLILIAFFAISANEWISPYCVTYHNIVISLPYILLTVATIFGQAIKQTTSCLTSLLLLGCYFIIQTKLQTPLAIGSNWLIFMLTFILLPINLLLSLSMSNKSLFSRRQLIFLLNVGLQLYTCSYLVNYIEQNSHNFEKNRYFESITDFSPLPLPVIYFYFALILLCVFFIGKRKKVSDVSVFTSLLFSALTSTFFHLSYISSILFSLASCFIILNLIFCSRELAFDDPLTQLPSRRALEDDLKNTGSKFTIAMLDIDHFKKFNDTYGHNTGDNVLKLVAELMRTVRGNARIYRYGGEEFTILFNGKTAHDCTEYLDELRKKIANYKLILRDYEKRPENEDAGVTQRSNTQNQPSVTVTVSIGIADNCKLDDPIDVMKAADRALYKAKDLGRNRISVNTSKVSSPKIG</sequence>
<dbReference type="PANTHER" id="PTHR45138">
    <property type="entry name" value="REGULATORY COMPONENTS OF SENSORY TRANSDUCTION SYSTEM"/>
    <property type="match status" value="1"/>
</dbReference>
<dbReference type="SMART" id="SM00267">
    <property type="entry name" value="GGDEF"/>
    <property type="match status" value="1"/>
</dbReference>
<reference evidence="5 6" key="1">
    <citation type="submission" date="2012-12" db="EMBL/GenBank/DDBJ databases">
        <title>Genome Assembly of Photobacterium sp. AK15.</title>
        <authorList>
            <person name="Khatri I."/>
            <person name="Vaidya B."/>
            <person name="Srinivas T.N.R."/>
            <person name="Subramanian S."/>
            <person name="Pinnaka A."/>
        </authorList>
    </citation>
    <scope>NUCLEOTIDE SEQUENCE [LARGE SCALE GENOMIC DNA]</scope>
    <source>
        <strain evidence="5 6">AK15</strain>
    </source>
</reference>
<dbReference type="Gene3D" id="3.30.70.270">
    <property type="match status" value="1"/>
</dbReference>
<evidence type="ECO:0000256" key="3">
    <source>
        <dbReference type="SAM" id="Phobius"/>
    </source>
</evidence>
<dbReference type="AlphaFoldDB" id="L8JAS9"/>
<feature type="transmembrane region" description="Helical" evidence="3">
    <location>
        <begin position="63"/>
        <end position="81"/>
    </location>
</feature>
<keyword evidence="6" id="KW-1185">Reference proteome</keyword>
<dbReference type="EMBL" id="AMZO01000016">
    <property type="protein sequence ID" value="ELR65896.1"/>
    <property type="molecule type" value="Genomic_DNA"/>
</dbReference>
<dbReference type="GO" id="GO:0052621">
    <property type="term" value="F:diguanylate cyclase activity"/>
    <property type="evidence" value="ECO:0007669"/>
    <property type="project" value="UniProtKB-EC"/>
</dbReference>
<comment type="caution">
    <text evidence="5">The sequence shown here is derived from an EMBL/GenBank/DDBJ whole genome shotgun (WGS) entry which is preliminary data.</text>
</comment>
<organism evidence="5 6">
    <name type="scientific">Photobacterium marinum</name>
    <dbReference type="NCBI Taxonomy" id="1056511"/>
    <lineage>
        <taxon>Bacteria</taxon>
        <taxon>Pseudomonadati</taxon>
        <taxon>Pseudomonadota</taxon>
        <taxon>Gammaproteobacteria</taxon>
        <taxon>Vibrionales</taxon>
        <taxon>Vibrionaceae</taxon>
        <taxon>Photobacterium</taxon>
    </lineage>
</organism>
<dbReference type="Pfam" id="PF00990">
    <property type="entry name" value="GGDEF"/>
    <property type="match status" value="2"/>
</dbReference>
<comment type="catalytic activity">
    <reaction evidence="2">
        <text>2 GTP = 3',3'-c-di-GMP + 2 diphosphate</text>
        <dbReference type="Rhea" id="RHEA:24898"/>
        <dbReference type="ChEBI" id="CHEBI:33019"/>
        <dbReference type="ChEBI" id="CHEBI:37565"/>
        <dbReference type="ChEBI" id="CHEBI:58805"/>
        <dbReference type="EC" id="2.7.7.65"/>
    </reaction>
</comment>
<keyword evidence="3" id="KW-0472">Membrane</keyword>
<dbReference type="NCBIfam" id="TIGR00254">
    <property type="entry name" value="GGDEF"/>
    <property type="match status" value="1"/>
</dbReference>
<feature type="transmembrane region" description="Helical" evidence="3">
    <location>
        <begin position="194"/>
        <end position="212"/>
    </location>
</feature>
<feature type="transmembrane region" description="Helical" evidence="3">
    <location>
        <begin position="164"/>
        <end position="185"/>
    </location>
</feature>
<feature type="transmembrane region" description="Helical" evidence="3">
    <location>
        <begin position="37"/>
        <end position="56"/>
    </location>
</feature>
<proteinExistence type="predicted"/>
<dbReference type="InterPro" id="IPR000160">
    <property type="entry name" value="GGDEF_dom"/>
</dbReference>
<dbReference type="GO" id="GO:1902201">
    <property type="term" value="P:negative regulation of bacterial-type flagellum-dependent cell motility"/>
    <property type="evidence" value="ECO:0007669"/>
    <property type="project" value="TreeGrafter"/>
</dbReference>
<protein>
    <recommendedName>
        <fullName evidence="1">diguanylate cyclase</fullName>
        <ecNumber evidence="1">2.7.7.65</ecNumber>
    </recommendedName>
</protein>
<dbReference type="GO" id="GO:0043709">
    <property type="term" value="P:cell adhesion involved in single-species biofilm formation"/>
    <property type="evidence" value="ECO:0007669"/>
    <property type="project" value="TreeGrafter"/>
</dbReference>
<keyword evidence="3" id="KW-1133">Transmembrane helix</keyword>
<accession>L8JAS9</accession>
<dbReference type="PATRIC" id="fig|1056511.3.peg.2476"/>
<dbReference type="PANTHER" id="PTHR45138:SF9">
    <property type="entry name" value="DIGUANYLATE CYCLASE DGCM-RELATED"/>
    <property type="match status" value="1"/>
</dbReference>
<feature type="domain" description="GGDEF" evidence="4">
    <location>
        <begin position="262"/>
        <end position="414"/>
    </location>
</feature>
<dbReference type="RefSeq" id="WP_007466047.1">
    <property type="nucleotide sequence ID" value="NZ_AMZO01000016.1"/>
</dbReference>
<evidence type="ECO:0000313" key="6">
    <source>
        <dbReference type="Proteomes" id="UP000011134"/>
    </source>
</evidence>
<dbReference type="InterPro" id="IPR050469">
    <property type="entry name" value="Diguanylate_Cyclase"/>
</dbReference>
<dbReference type="InterPro" id="IPR043128">
    <property type="entry name" value="Rev_trsase/Diguanyl_cyclase"/>
</dbReference>
<feature type="transmembrane region" description="Helical" evidence="3">
    <location>
        <begin position="124"/>
        <end position="144"/>
    </location>
</feature>
<evidence type="ECO:0000256" key="2">
    <source>
        <dbReference type="ARBA" id="ARBA00034247"/>
    </source>
</evidence>
<dbReference type="InterPro" id="IPR029787">
    <property type="entry name" value="Nucleotide_cyclase"/>
</dbReference>
<evidence type="ECO:0000313" key="5">
    <source>
        <dbReference type="EMBL" id="ELR65896.1"/>
    </source>
</evidence>